<dbReference type="RefSeq" id="WP_323258724.1">
    <property type="nucleotide sequence ID" value="NZ_JAYGIM010000008.1"/>
</dbReference>
<gene>
    <name evidence="2" type="ORF">VB798_12080</name>
</gene>
<comment type="caution">
    <text evidence="2">The sequence shown here is derived from an EMBL/GenBank/DDBJ whole genome shotgun (WGS) entry which is preliminary data.</text>
</comment>
<dbReference type="SUPFAM" id="SSF52540">
    <property type="entry name" value="P-loop containing nucleoside triphosphate hydrolases"/>
    <property type="match status" value="1"/>
</dbReference>
<accession>A0ABU5SJ44</accession>
<evidence type="ECO:0000313" key="3">
    <source>
        <dbReference type="Proteomes" id="UP001302222"/>
    </source>
</evidence>
<dbReference type="InterPro" id="IPR027417">
    <property type="entry name" value="P-loop_NTPase"/>
</dbReference>
<dbReference type="EMBL" id="JAYGIM010000008">
    <property type="protein sequence ID" value="MEA5427321.1"/>
    <property type="molecule type" value="Genomic_DNA"/>
</dbReference>
<proteinExistence type="predicted"/>
<feature type="domain" description="KAP NTPase" evidence="1">
    <location>
        <begin position="5"/>
        <end position="255"/>
    </location>
</feature>
<evidence type="ECO:0000313" key="2">
    <source>
        <dbReference type="EMBL" id="MEA5427321.1"/>
    </source>
</evidence>
<protein>
    <submittedName>
        <fullName evidence="2">P-loop NTPase fold protein</fullName>
    </submittedName>
</protein>
<keyword evidence="3" id="KW-1185">Reference proteome</keyword>
<name>A0ABU5SJ44_9BACT</name>
<dbReference type="Pfam" id="PF07693">
    <property type="entry name" value="KAP_NTPase"/>
    <property type="match status" value="1"/>
</dbReference>
<sequence length="618" mass="73179">MNKNNHIIDYLDYYLDLAKPPKYAVLLRGNWGSGKSWFIHEYIKSKAENSFLYVSLYGVTSYTEIEEILFEQIHPFLASKGMKIASKVLKGLIKTTIKVDFDGDKKDDGSISSGIPDINIPDYIKNIDKKTLIFDDLERCSIEIYNILGYINQFVENNELKVIIIANEEEIIKHDKHKDDAKAYLKIKEKLIGRSFDIVSDFDSALSFFIEQLPNSDAKILLEDKTPLIKDIFITANYNNLRHLRLAILDFERFYGFLPKIPSKKVDLVNKIISLFFSLSFEIKKGDLIEENIKEVFRPFFLSKEQQSEEEKRIDAIRNKYKPLFDRFATPIEYNLWIDFFKNGTTDKNHLKESIYNSYYFTEENSPDWMRLWRYVEMSDVDFEETFKRMYEKFEHFQIVDQYELIHVTGLFINFSSMKLIAYDVQTILEIAKHNVEILKKSNYLRKDKNEDFPSTGYKNLGYQGTKIQEMQQFLDYISEQVIISEQESYPEIATQLLEILRRSVDDFVETLIISNSKENLYFNTPILKFMDTNKFMKVFLEIHNKEKDKLSRLFEKRYRFEDYNKELKEEIVWLKDIVKLMNIEKDKRKGKISGNIIEFQIIKSIENAIKTLDDSSQ</sequence>
<evidence type="ECO:0000259" key="1">
    <source>
        <dbReference type="Pfam" id="PF07693"/>
    </source>
</evidence>
<organism evidence="2 3">
    <name type="scientific">Arcicella lustrica</name>
    <dbReference type="NCBI Taxonomy" id="2984196"/>
    <lineage>
        <taxon>Bacteria</taxon>
        <taxon>Pseudomonadati</taxon>
        <taxon>Bacteroidota</taxon>
        <taxon>Cytophagia</taxon>
        <taxon>Cytophagales</taxon>
        <taxon>Flectobacillaceae</taxon>
        <taxon>Arcicella</taxon>
    </lineage>
</organism>
<dbReference type="Proteomes" id="UP001302222">
    <property type="component" value="Unassembled WGS sequence"/>
</dbReference>
<reference evidence="2 3" key="1">
    <citation type="submission" date="2023-12" db="EMBL/GenBank/DDBJ databases">
        <title>Novel species of the genus Arcicella isolated from rivers.</title>
        <authorList>
            <person name="Lu H."/>
        </authorList>
    </citation>
    <scope>NUCLEOTIDE SEQUENCE [LARGE SCALE GENOMIC DNA]</scope>
    <source>
        <strain evidence="2 3">DC25W</strain>
    </source>
</reference>
<dbReference type="Gene3D" id="3.40.50.300">
    <property type="entry name" value="P-loop containing nucleotide triphosphate hydrolases"/>
    <property type="match status" value="1"/>
</dbReference>
<dbReference type="InterPro" id="IPR011646">
    <property type="entry name" value="KAP_P-loop"/>
</dbReference>